<dbReference type="InterPro" id="IPR036717">
    <property type="entry name" value="GFRP_sf"/>
</dbReference>
<dbReference type="InterPro" id="IPR009112">
    <property type="entry name" value="GTP_CycHdrlase_I_reg"/>
</dbReference>
<dbReference type="AlphaFoldDB" id="A0AAV5VAS2"/>
<dbReference type="Proteomes" id="UP001432322">
    <property type="component" value="Unassembled WGS sequence"/>
</dbReference>
<organism evidence="1 2">
    <name type="scientific">Pristionchus fissidentatus</name>
    <dbReference type="NCBI Taxonomy" id="1538716"/>
    <lineage>
        <taxon>Eukaryota</taxon>
        <taxon>Metazoa</taxon>
        <taxon>Ecdysozoa</taxon>
        <taxon>Nematoda</taxon>
        <taxon>Chromadorea</taxon>
        <taxon>Rhabditida</taxon>
        <taxon>Rhabditina</taxon>
        <taxon>Diplogasteromorpha</taxon>
        <taxon>Diplogasteroidea</taxon>
        <taxon>Neodiplogasteridae</taxon>
        <taxon>Pristionchus</taxon>
    </lineage>
</organism>
<evidence type="ECO:0008006" key="3">
    <source>
        <dbReference type="Google" id="ProtNLM"/>
    </source>
</evidence>
<sequence>MDFGDLSDEPALVAALQAKRIGYDHSTTLGPRQVLNILEAAGYKVIGVCTLEAGQQIVWTLHKESVVQPQLVD</sequence>
<protein>
    <recommendedName>
        <fullName evidence="3">GTP cyclohydrolase 1 feedback regulatory protein</fullName>
    </recommendedName>
</protein>
<dbReference type="EMBL" id="BTSY01000002">
    <property type="protein sequence ID" value="GMT16534.1"/>
    <property type="molecule type" value="Genomic_DNA"/>
</dbReference>
<comment type="caution">
    <text evidence="1">The sequence shown here is derived from an EMBL/GenBank/DDBJ whole genome shotgun (WGS) entry which is preliminary data.</text>
</comment>
<proteinExistence type="predicted"/>
<dbReference type="GO" id="GO:0009890">
    <property type="term" value="P:negative regulation of biosynthetic process"/>
    <property type="evidence" value="ECO:0007669"/>
    <property type="project" value="InterPro"/>
</dbReference>
<gene>
    <name evidence="1" type="ORF">PFISCL1PPCAC_7831</name>
</gene>
<keyword evidence="2" id="KW-1185">Reference proteome</keyword>
<dbReference type="Gene3D" id="3.30.1410.10">
    <property type="entry name" value="GTP cyclohydrolase I feedback regulatory protein GFRP"/>
    <property type="match status" value="1"/>
</dbReference>
<dbReference type="SUPFAM" id="SSF69761">
    <property type="entry name" value="GTP cyclohydrolase I feedback regulatory protein, GFRP"/>
    <property type="match status" value="1"/>
</dbReference>
<reference evidence="1" key="1">
    <citation type="submission" date="2023-10" db="EMBL/GenBank/DDBJ databases">
        <title>Genome assembly of Pristionchus species.</title>
        <authorList>
            <person name="Yoshida K."/>
            <person name="Sommer R.J."/>
        </authorList>
    </citation>
    <scope>NUCLEOTIDE SEQUENCE</scope>
    <source>
        <strain evidence="1">RS5133</strain>
    </source>
</reference>
<name>A0AAV5VAS2_9BILA</name>
<dbReference type="Pfam" id="PF06399">
    <property type="entry name" value="GFRP"/>
    <property type="match status" value="1"/>
</dbReference>
<accession>A0AAV5VAS2</accession>
<evidence type="ECO:0000313" key="1">
    <source>
        <dbReference type="EMBL" id="GMT16534.1"/>
    </source>
</evidence>
<evidence type="ECO:0000313" key="2">
    <source>
        <dbReference type="Proteomes" id="UP001432322"/>
    </source>
</evidence>